<accession>A0A5C3KVQ1</accession>
<reference evidence="2 3" key="1">
    <citation type="journal article" date="2019" name="Nat. Ecol. Evol.">
        <title>Megaphylogeny resolves global patterns of mushroom evolution.</title>
        <authorList>
            <person name="Varga T."/>
            <person name="Krizsan K."/>
            <person name="Foldi C."/>
            <person name="Dima B."/>
            <person name="Sanchez-Garcia M."/>
            <person name="Sanchez-Ramirez S."/>
            <person name="Szollosi G.J."/>
            <person name="Szarkandi J.G."/>
            <person name="Papp V."/>
            <person name="Albert L."/>
            <person name="Andreopoulos W."/>
            <person name="Angelini C."/>
            <person name="Antonin V."/>
            <person name="Barry K.W."/>
            <person name="Bougher N.L."/>
            <person name="Buchanan P."/>
            <person name="Buyck B."/>
            <person name="Bense V."/>
            <person name="Catcheside P."/>
            <person name="Chovatia M."/>
            <person name="Cooper J."/>
            <person name="Damon W."/>
            <person name="Desjardin D."/>
            <person name="Finy P."/>
            <person name="Geml J."/>
            <person name="Haridas S."/>
            <person name="Hughes K."/>
            <person name="Justo A."/>
            <person name="Karasinski D."/>
            <person name="Kautmanova I."/>
            <person name="Kiss B."/>
            <person name="Kocsube S."/>
            <person name="Kotiranta H."/>
            <person name="LaButti K.M."/>
            <person name="Lechner B.E."/>
            <person name="Liimatainen K."/>
            <person name="Lipzen A."/>
            <person name="Lukacs Z."/>
            <person name="Mihaltcheva S."/>
            <person name="Morgado L.N."/>
            <person name="Niskanen T."/>
            <person name="Noordeloos M.E."/>
            <person name="Ohm R.A."/>
            <person name="Ortiz-Santana B."/>
            <person name="Ovrebo C."/>
            <person name="Racz N."/>
            <person name="Riley R."/>
            <person name="Savchenko A."/>
            <person name="Shiryaev A."/>
            <person name="Soop K."/>
            <person name="Spirin V."/>
            <person name="Szebenyi C."/>
            <person name="Tomsovsky M."/>
            <person name="Tulloss R.E."/>
            <person name="Uehling J."/>
            <person name="Grigoriev I.V."/>
            <person name="Vagvolgyi C."/>
            <person name="Papp T."/>
            <person name="Martin F.M."/>
            <person name="Miettinen O."/>
            <person name="Hibbett D.S."/>
            <person name="Nagy L.G."/>
        </authorList>
    </citation>
    <scope>NUCLEOTIDE SEQUENCE [LARGE SCALE GENOMIC DNA]</scope>
    <source>
        <strain evidence="2 3">CBS 121175</strain>
    </source>
</reference>
<dbReference type="InterPro" id="IPR001810">
    <property type="entry name" value="F-box_dom"/>
</dbReference>
<protein>
    <recommendedName>
        <fullName evidence="1">F-box domain-containing protein</fullName>
    </recommendedName>
</protein>
<name>A0A5C3KVQ1_COPMA</name>
<dbReference type="EMBL" id="ML210199">
    <property type="protein sequence ID" value="TFK24502.1"/>
    <property type="molecule type" value="Genomic_DNA"/>
</dbReference>
<proteinExistence type="predicted"/>
<gene>
    <name evidence="2" type="ORF">FA15DRAFT_669480</name>
</gene>
<evidence type="ECO:0000313" key="3">
    <source>
        <dbReference type="Proteomes" id="UP000307440"/>
    </source>
</evidence>
<dbReference type="Proteomes" id="UP000307440">
    <property type="component" value="Unassembled WGS sequence"/>
</dbReference>
<dbReference type="PROSITE" id="PS50181">
    <property type="entry name" value="FBOX"/>
    <property type="match status" value="1"/>
</dbReference>
<dbReference type="AlphaFoldDB" id="A0A5C3KVQ1"/>
<feature type="domain" description="F-box" evidence="1">
    <location>
        <begin position="4"/>
        <end position="51"/>
    </location>
</feature>
<organism evidence="2 3">
    <name type="scientific">Coprinopsis marcescibilis</name>
    <name type="common">Agaric fungus</name>
    <name type="synonym">Psathyrella marcescibilis</name>
    <dbReference type="NCBI Taxonomy" id="230819"/>
    <lineage>
        <taxon>Eukaryota</taxon>
        <taxon>Fungi</taxon>
        <taxon>Dikarya</taxon>
        <taxon>Basidiomycota</taxon>
        <taxon>Agaricomycotina</taxon>
        <taxon>Agaricomycetes</taxon>
        <taxon>Agaricomycetidae</taxon>
        <taxon>Agaricales</taxon>
        <taxon>Agaricineae</taxon>
        <taxon>Psathyrellaceae</taxon>
        <taxon>Coprinopsis</taxon>
    </lineage>
</organism>
<keyword evidence="3" id="KW-1185">Reference proteome</keyword>
<sequence length="482" mass="53447">MSKLASINNLPPELLYRVFELLQHTHDWDLDDPTHRFPYVLANVCQYWDQVAGMGPANWWRILTVSLEDAAAVEKMRSYVSRVRRDVSALDAGLEIDIGRGQMDKDEILISCRGIANLVIEGAVSAIRGYQQHLTWVKIRPNSSEALHHFSLNCLIPETGIFPNLVEINVSCEAVGSMPVNVPLPRSDLLPPMSFPKLKCVDLGGPAFVQACRAPVWTDALRQAPRLNVFLAGRVREEHGGKDQPLTARELTSSLLHILSERPFSSLYLYDIDLPPPGPADLPINEHTSSGCPHDIEFNMVCPSLVNVLLPALRARGAAVHTIRFDSCSLDESPNSESTEVSSPLLPFPRCHHIYAARSTPGTLSAIIRAAHPIISTLEVYGDSTTCNDDVLSLLSQPQRGGEPYMKKVNCIRLKFLPNSKCPISFKAIQALVVYRLSLFGAKHGGQSLGSPFRLLIMDEHLDYSLEQRQWLDANVAGWNDL</sequence>
<evidence type="ECO:0000313" key="2">
    <source>
        <dbReference type="EMBL" id="TFK24502.1"/>
    </source>
</evidence>
<evidence type="ECO:0000259" key="1">
    <source>
        <dbReference type="PROSITE" id="PS50181"/>
    </source>
</evidence>